<dbReference type="InterPro" id="IPR000524">
    <property type="entry name" value="Tscrpt_reg_HTH_GntR"/>
</dbReference>
<sequence>MSEYMTLNLKIEQPPITLREMALTNLRNAIITGYFPAGKRLVERVLCEELGVSRTVVREAIRYLEAEGLVETLPNKGPIVSVLNWHVAQQIYDIRLLLEQSAVVDCTEKLDERNSQKLQSHLQKLHDAFEDGKMQDLLSVSRDLYRFIFEIANHDIAWEVVERLNGRISRLRAMTINSPHRAVSGYERICTIVEAILKKDTNAAKAAVAAHLQEASTIAKQILENQTQDD</sequence>
<dbReference type="InterPro" id="IPR036388">
    <property type="entry name" value="WH-like_DNA-bd_sf"/>
</dbReference>
<dbReference type="KEGG" id="aci:ACIAD2547"/>
<protein>
    <submittedName>
        <fullName evidence="5">Putative transcriptional regulator (GntR family)</fullName>
    </submittedName>
</protein>
<dbReference type="PRINTS" id="PR00035">
    <property type="entry name" value="HTHGNTR"/>
</dbReference>
<proteinExistence type="predicted"/>
<evidence type="ECO:0000256" key="3">
    <source>
        <dbReference type="ARBA" id="ARBA00023163"/>
    </source>
</evidence>
<evidence type="ECO:0000313" key="6">
    <source>
        <dbReference type="Proteomes" id="UP000000430"/>
    </source>
</evidence>
<dbReference type="SMART" id="SM00345">
    <property type="entry name" value="HTH_GNTR"/>
    <property type="match status" value="1"/>
</dbReference>
<dbReference type="Pfam" id="PF00392">
    <property type="entry name" value="GntR"/>
    <property type="match status" value="1"/>
</dbReference>
<dbReference type="AlphaFoldDB" id="Q6F9F2"/>
<dbReference type="InterPro" id="IPR011711">
    <property type="entry name" value="GntR_C"/>
</dbReference>
<dbReference type="STRING" id="202950.GCA_001485005_01470"/>
<gene>
    <name evidence="5" type="ordered locus">ACIAD2547</name>
</gene>
<dbReference type="InterPro" id="IPR008920">
    <property type="entry name" value="TF_FadR/GntR_C"/>
</dbReference>
<dbReference type="CDD" id="cd07377">
    <property type="entry name" value="WHTH_GntR"/>
    <property type="match status" value="1"/>
</dbReference>
<evidence type="ECO:0000256" key="1">
    <source>
        <dbReference type="ARBA" id="ARBA00023015"/>
    </source>
</evidence>
<dbReference type="EMBL" id="CR543861">
    <property type="protein sequence ID" value="CAG69312.1"/>
    <property type="molecule type" value="Genomic_DNA"/>
</dbReference>
<keyword evidence="1" id="KW-0805">Transcription regulation</keyword>
<organism evidence="5 6">
    <name type="scientific">Acinetobacter baylyi (strain ATCC 33305 / BD413 / ADP1)</name>
    <dbReference type="NCBI Taxonomy" id="62977"/>
    <lineage>
        <taxon>Bacteria</taxon>
        <taxon>Pseudomonadati</taxon>
        <taxon>Pseudomonadota</taxon>
        <taxon>Gammaproteobacteria</taxon>
        <taxon>Moraxellales</taxon>
        <taxon>Moraxellaceae</taxon>
        <taxon>Acinetobacter</taxon>
    </lineage>
</organism>
<evidence type="ECO:0000259" key="4">
    <source>
        <dbReference type="PROSITE" id="PS50949"/>
    </source>
</evidence>
<dbReference type="SUPFAM" id="SSF48008">
    <property type="entry name" value="GntR ligand-binding domain-like"/>
    <property type="match status" value="1"/>
</dbReference>
<dbReference type="eggNOG" id="COG1802">
    <property type="taxonomic scope" value="Bacteria"/>
</dbReference>
<dbReference type="GO" id="GO:0003700">
    <property type="term" value="F:DNA-binding transcription factor activity"/>
    <property type="evidence" value="ECO:0007669"/>
    <property type="project" value="InterPro"/>
</dbReference>
<keyword evidence="3" id="KW-0804">Transcription</keyword>
<evidence type="ECO:0000256" key="2">
    <source>
        <dbReference type="ARBA" id="ARBA00023125"/>
    </source>
</evidence>
<dbReference type="Proteomes" id="UP000000430">
    <property type="component" value="Chromosome"/>
</dbReference>
<accession>Q6F9F2</accession>
<feature type="domain" description="HTH gntR-type" evidence="4">
    <location>
        <begin position="16"/>
        <end position="83"/>
    </location>
</feature>
<name>Q6F9F2_ACIAD</name>
<dbReference type="InterPro" id="IPR036390">
    <property type="entry name" value="WH_DNA-bd_sf"/>
</dbReference>
<dbReference type="PANTHER" id="PTHR43537:SF24">
    <property type="entry name" value="GLUCONATE OPERON TRANSCRIPTIONAL REPRESSOR"/>
    <property type="match status" value="1"/>
</dbReference>
<keyword evidence="2" id="KW-0238">DNA-binding</keyword>
<dbReference type="SUPFAM" id="SSF46785">
    <property type="entry name" value="Winged helix' DNA-binding domain"/>
    <property type="match status" value="1"/>
</dbReference>
<evidence type="ECO:0000313" key="5">
    <source>
        <dbReference type="EMBL" id="CAG69312.1"/>
    </source>
</evidence>
<dbReference type="PANTHER" id="PTHR43537">
    <property type="entry name" value="TRANSCRIPTIONAL REGULATOR, GNTR FAMILY"/>
    <property type="match status" value="1"/>
</dbReference>
<dbReference type="Pfam" id="PF07729">
    <property type="entry name" value="FCD"/>
    <property type="match status" value="1"/>
</dbReference>
<dbReference type="HOGENOM" id="CLU_017584_5_1_6"/>
<dbReference type="SMART" id="SM00895">
    <property type="entry name" value="FCD"/>
    <property type="match status" value="1"/>
</dbReference>
<dbReference type="Gene3D" id="1.20.120.530">
    <property type="entry name" value="GntR ligand-binding domain-like"/>
    <property type="match status" value="1"/>
</dbReference>
<reference evidence="5 6" key="1">
    <citation type="journal article" date="2004" name="Nucleic Acids Res.">
        <title>Unique features revealed by the genome sequence of Acinetobacter sp. ADP1, a versatile and naturally transformation competent bacterium.</title>
        <authorList>
            <person name="Barbe V."/>
            <person name="Vallenet D."/>
            <person name="Fonknechten N."/>
            <person name="Kreimeyer A."/>
            <person name="Oztas S."/>
            <person name="Labarre L."/>
            <person name="Cruveiller S."/>
            <person name="Robert C."/>
            <person name="Duprat S."/>
            <person name="Wincker P."/>
            <person name="Ornston L.N."/>
            <person name="Weissenbach J."/>
            <person name="Marliere P."/>
            <person name="Cohen G.N."/>
            <person name="Medigue C."/>
        </authorList>
    </citation>
    <scope>NUCLEOTIDE SEQUENCE [LARGE SCALE GENOMIC DNA]</scope>
    <source>
        <strain evidence="6">ATCC 33305 / BD413 / ADP1</strain>
    </source>
</reference>
<dbReference type="PROSITE" id="PS50949">
    <property type="entry name" value="HTH_GNTR"/>
    <property type="match status" value="1"/>
</dbReference>
<dbReference type="Gene3D" id="1.10.10.10">
    <property type="entry name" value="Winged helix-like DNA-binding domain superfamily/Winged helix DNA-binding domain"/>
    <property type="match status" value="1"/>
</dbReference>
<dbReference type="GO" id="GO:0003677">
    <property type="term" value="F:DNA binding"/>
    <property type="evidence" value="ECO:0007669"/>
    <property type="project" value="UniProtKB-KW"/>
</dbReference>